<proteinExistence type="predicted"/>
<dbReference type="InterPro" id="IPR003498">
    <property type="entry name" value="DNA_pack_C"/>
</dbReference>
<keyword evidence="4" id="KW-1185">Reference proteome</keyword>
<evidence type="ECO:0000313" key="4">
    <source>
        <dbReference type="Proteomes" id="UP000762676"/>
    </source>
</evidence>
<organism evidence="3 4">
    <name type="scientific">Elysia marginata</name>
    <dbReference type="NCBI Taxonomy" id="1093978"/>
    <lineage>
        <taxon>Eukaryota</taxon>
        <taxon>Metazoa</taxon>
        <taxon>Spiralia</taxon>
        <taxon>Lophotrochozoa</taxon>
        <taxon>Mollusca</taxon>
        <taxon>Gastropoda</taxon>
        <taxon>Heterobranchia</taxon>
        <taxon>Euthyneura</taxon>
        <taxon>Panpulmonata</taxon>
        <taxon>Sacoglossa</taxon>
        <taxon>Placobranchoidea</taxon>
        <taxon>Plakobranchidae</taxon>
        <taxon>Elysia</taxon>
    </lineage>
</organism>
<name>A0AAV4FYF6_9GAST</name>
<sequence length="693" mass="79476">MRMARRKADTYMLRRLCYDTLRDRQINKSFYTYNPALVFTEGVDFPDVAEFDELARNLYGDPPPEVDQDGDAPNSSSPPVRGAKKLMDLLRTLVPYVQFNVHYHDTVLSSPWAVHQMFQKSVAYETLFHAVNVETNSNALENFVLASNDAYYGFTLASLNSVCRLYTGRQMFAVILRGMGKTSAITTTTAVALMTLPRYNVLHVAHLKPLVLNTIREIKVIITEKFPEEVYGYIIRMMEDCLVIIFIESGNENKLSCRSGSRDSTVRGVDPNVVFVDESYCLSKGSYTSINAFEQRYGVKIIWVTSPVVTQADLLMEMLAEWRNKCRDMNLYRISFYCMNNEHSQYSNEYMGCYKIMYASRHNTYNNTSKNFESLITRSADTFANEMGVVRMEDIDRTLTSMQVERPVFSREFRDYLSSPEPFVNLDALPRGSVRERRDEIAYWIYMDPAYHASQTSAVALACVRFLPSSKKMVLCFLDRKLLSQGDIGYACDIMEQMYSACVLTLVKRSGGAKCNFFVAIERNSNPDAVRTNYYTWVDLRNRESGRHVLSKNNCEFFAYVADVTRTAGPVYGYLLGSTKSHMVASMANFFNNKHRSTLLIADTVEFGRFTPDVCTIDLLQKEIDSYRFHNGKYTGKHKHGTDDMITSLINVTYLMCSFKGSVMNRIDNYKDERNRPCSLPWININCKCHHVT</sequence>
<dbReference type="EMBL" id="BMAT01008075">
    <property type="protein sequence ID" value="GFR77345.1"/>
    <property type="molecule type" value="Genomic_DNA"/>
</dbReference>
<evidence type="ECO:0000313" key="3">
    <source>
        <dbReference type="EMBL" id="GFR77345.1"/>
    </source>
</evidence>
<evidence type="ECO:0000259" key="2">
    <source>
        <dbReference type="Pfam" id="PF02499"/>
    </source>
</evidence>
<accession>A0AAV4FYF6</accession>
<dbReference type="GO" id="GO:0051276">
    <property type="term" value="P:chromosome organization"/>
    <property type="evidence" value="ECO:0007669"/>
    <property type="project" value="InterPro"/>
</dbReference>
<dbReference type="Pfam" id="PF02499">
    <property type="entry name" value="DNA_pack_C"/>
    <property type="match status" value="1"/>
</dbReference>
<reference evidence="3 4" key="1">
    <citation type="journal article" date="2021" name="Elife">
        <title>Chloroplast acquisition without the gene transfer in kleptoplastic sea slugs, Plakobranchus ocellatus.</title>
        <authorList>
            <person name="Maeda T."/>
            <person name="Takahashi S."/>
            <person name="Yoshida T."/>
            <person name="Shimamura S."/>
            <person name="Takaki Y."/>
            <person name="Nagai Y."/>
            <person name="Toyoda A."/>
            <person name="Suzuki Y."/>
            <person name="Arimoto A."/>
            <person name="Ishii H."/>
            <person name="Satoh N."/>
            <person name="Nishiyama T."/>
            <person name="Hasebe M."/>
            <person name="Maruyama T."/>
            <person name="Minagawa J."/>
            <person name="Obokata J."/>
            <person name="Shigenobu S."/>
        </authorList>
    </citation>
    <scope>NUCLEOTIDE SEQUENCE [LARGE SCALE GENOMIC DNA]</scope>
</reference>
<protein>
    <submittedName>
        <fullName evidence="3">Tripartite terminase subunit 3</fullName>
    </submittedName>
</protein>
<feature type="region of interest" description="Disordered" evidence="1">
    <location>
        <begin position="59"/>
        <end position="80"/>
    </location>
</feature>
<dbReference type="InterPro" id="IPR038435">
    <property type="entry name" value="DNA_pack_C_sf"/>
</dbReference>
<dbReference type="Gene3D" id="3.40.50.300">
    <property type="entry name" value="P-loop containing nucleotide triphosphate hydrolases"/>
    <property type="match status" value="1"/>
</dbReference>
<comment type="caution">
    <text evidence="3">The sequence shown here is derived from an EMBL/GenBank/DDBJ whole genome shotgun (WGS) entry which is preliminary data.</text>
</comment>
<dbReference type="AlphaFoldDB" id="A0AAV4FYF6"/>
<gene>
    <name evidence="3" type="ORF">ElyMa_003965600</name>
</gene>
<evidence type="ECO:0000256" key="1">
    <source>
        <dbReference type="SAM" id="MobiDB-lite"/>
    </source>
</evidence>
<feature type="domain" description="Probable DNA packing protein C-terminal" evidence="2">
    <location>
        <begin position="443"/>
        <end position="658"/>
    </location>
</feature>
<dbReference type="Gene3D" id="3.30.420.320">
    <property type="match status" value="1"/>
</dbReference>
<dbReference type="Proteomes" id="UP000762676">
    <property type="component" value="Unassembled WGS sequence"/>
</dbReference>
<dbReference type="InterPro" id="IPR027417">
    <property type="entry name" value="P-loop_NTPase"/>
</dbReference>